<feature type="compositionally biased region" description="Gly residues" evidence="1">
    <location>
        <begin position="42"/>
        <end position="55"/>
    </location>
</feature>
<accession>A0A4Z0V6F6</accession>
<protein>
    <submittedName>
        <fullName evidence="3">Uncharacterized protein</fullName>
    </submittedName>
</protein>
<name>A0A4Z0V6F6_9BACT</name>
<dbReference type="EMBL" id="SJSA01000001">
    <property type="protein sequence ID" value="TGG39867.1"/>
    <property type="molecule type" value="Genomic_DNA"/>
</dbReference>
<feature type="chain" id="PRO_5021242513" evidence="2">
    <location>
        <begin position="18"/>
        <end position="168"/>
    </location>
</feature>
<dbReference type="RefSeq" id="WP_135470750.1">
    <property type="nucleotide sequence ID" value="NZ_CASJDB010000075.1"/>
</dbReference>
<evidence type="ECO:0000313" key="3">
    <source>
        <dbReference type="EMBL" id="TGG39867.1"/>
    </source>
</evidence>
<dbReference type="Proteomes" id="UP000297635">
    <property type="component" value="Unassembled WGS sequence"/>
</dbReference>
<gene>
    <name evidence="3" type="ORF">EZ315_03790</name>
</gene>
<keyword evidence="2" id="KW-0732">Signal</keyword>
<evidence type="ECO:0000313" key="4">
    <source>
        <dbReference type="Proteomes" id="UP000297635"/>
    </source>
</evidence>
<keyword evidence="4" id="KW-1185">Reference proteome</keyword>
<evidence type="ECO:0000256" key="1">
    <source>
        <dbReference type="SAM" id="MobiDB-lite"/>
    </source>
</evidence>
<proteinExistence type="predicted"/>
<feature type="signal peptide" evidence="2">
    <location>
        <begin position="1"/>
        <end position="17"/>
    </location>
</feature>
<comment type="caution">
    <text evidence="3">The sequence shown here is derived from an EMBL/GenBank/DDBJ whole genome shotgun (WGS) entry which is preliminary data.</text>
</comment>
<reference evidence="3 4" key="1">
    <citation type="submission" date="2019-02" db="EMBL/GenBank/DDBJ databases">
        <title>Isolation and identification of novel species under the genus Muribaculum.</title>
        <authorList>
            <person name="Miyake S."/>
            <person name="Ding Y."/>
            <person name="Low A."/>
            <person name="Soh M."/>
            <person name="Seedorf H."/>
        </authorList>
    </citation>
    <scope>NUCLEOTIDE SEQUENCE [LARGE SCALE GENOMIC DNA]</scope>
    <source>
        <strain evidence="3 4">TLL-A3</strain>
    </source>
</reference>
<evidence type="ECO:0000256" key="2">
    <source>
        <dbReference type="SAM" id="SignalP"/>
    </source>
</evidence>
<organism evidence="3 4">
    <name type="scientific">Duncaniella freteri</name>
    <dbReference type="NCBI Taxonomy" id="2530391"/>
    <lineage>
        <taxon>Bacteria</taxon>
        <taxon>Pseudomonadati</taxon>
        <taxon>Bacteroidota</taxon>
        <taxon>Bacteroidia</taxon>
        <taxon>Bacteroidales</taxon>
        <taxon>Muribaculaceae</taxon>
        <taxon>Duncaniella</taxon>
    </lineage>
</organism>
<sequence>MRLMIIRVFIISAVAAACFCYMTGCSHDDPIDRVSAMRPSGDGNGGSSGNGGPGAGHKPDTADDAFRKELDDDVFRVIGLGADMRYDRGGILFSVTKDGHRIVRDLDGAGEITVGLGQESSDSIMSGATVVVNGAEFQVSEIKMMHRGNGRTWYRVTANDGESGVMVL</sequence>
<dbReference type="AlphaFoldDB" id="A0A4Z0V6F6"/>
<dbReference type="GeneID" id="82148902"/>
<feature type="region of interest" description="Disordered" evidence="1">
    <location>
        <begin position="33"/>
        <end position="63"/>
    </location>
</feature>
<dbReference type="PROSITE" id="PS51257">
    <property type="entry name" value="PROKAR_LIPOPROTEIN"/>
    <property type="match status" value="1"/>
</dbReference>